<accession>A0A8S1YR71</accession>
<evidence type="ECO:0000313" key="1">
    <source>
        <dbReference type="EMBL" id="CAD8214134.1"/>
    </source>
</evidence>
<dbReference type="AlphaFoldDB" id="A0A8S1YR71"/>
<sequence>MKNKIKLFLVEGINQYQYLNIQNRIQSGWFAIMFIIDNLFTFQSYKGNQMYVYEMNCVTKQFTNTKYITVNKSDDDYTYSLNVILNQNSSLWASVIILSIQQERQIMMSFKLKCLFGQMIDDGKYLITQDQASKEIQIRKCIQE</sequence>
<name>A0A8S1YR71_PAROT</name>
<reference evidence="1" key="1">
    <citation type="submission" date="2021-01" db="EMBL/GenBank/DDBJ databases">
        <authorList>
            <consortium name="Genoscope - CEA"/>
            <person name="William W."/>
        </authorList>
    </citation>
    <scope>NUCLEOTIDE SEQUENCE</scope>
</reference>
<organism evidence="1 2">
    <name type="scientific">Paramecium octaurelia</name>
    <dbReference type="NCBI Taxonomy" id="43137"/>
    <lineage>
        <taxon>Eukaryota</taxon>
        <taxon>Sar</taxon>
        <taxon>Alveolata</taxon>
        <taxon>Ciliophora</taxon>
        <taxon>Intramacronucleata</taxon>
        <taxon>Oligohymenophorea</taxon>
        <taxon>Peniculida</taxon>
        <taxon>Parameciidae</taxon>
        <taxon>Paramecium</taxon>
    </lineage>
</organism>
<evidence type="ECO:0000313" key="2">
    <source>
        <dbReference type="Proteomes" id="UP000683925"/>
    </source>
</evidence>
<protein>
    <submittedName>
        <fullName evidence="1">Uncharacterized protein</fullName>
    </submittedName>
</protein>
<keyword evidence="2" id="KW-1185">Reference proteome</keyword>
<gene>
    <name evidence="1" type="ORF">POCTA_138.1.T1700020</name>
</gene>
<comment type="caution">
    <text evidence="1">The sequence shown here is derived from an EMBL/GenBank/DDBJ whole genome shotgun (WGS) entry which is preliminary data.</text>
</comment>
<dbReference type="Proteomes" id="UP000683925">
    <property type="component" value="Unassembled WGS sequence"/>
</dbReference>
<proteinExistence type="predicted"/>
<dbReference type="EMBL" id="CAJJDP010000173">
    <property type="protein sequence ID" value="CAD8214134.1"/>
    <property type="molecule type" value="Genomic_DNA"/>
</dbReference>